<organism evidence="2 3">
    <name type="scientific">Syphacia muris</name>
    <dbReference type="NCBI Taxonomy" id="451379"/>
    <lineage>
        <taxon>Eukaryota</taxon>
        <taxon>Metazoa</taxon>
        <taxon>Ecdysozoa</taxon>
        <taxon>Nematoda</taxon>
        <taxon>Chromadorea</taxon>
        <taxon>Rhabditida</taxon>
        <taxon>Spirurina</taxon>
        <taxon>Oxyuridomorpha</taxon>
        <taxon>Oxyuroidea</taxon>
        <taxon>Oxyuridae</taxon>
        <taxon>Syphacia</taxon>
    </lineage>
</organism>
<accession>A0A0N5ACC0</accession>
<dbReference type="Proteomes" id="UP000046393">
    <property type="component" value="Unplaced"/>
</dbReference>
<reference evidence="3" key="1">
    <citation type="submission" date="2017-02" db="UniProtKB">
        <authorList>
            <consortium name="WormBaseParasite"/>
        </authorList>
    </citation>
    <scope>IDENTIFICATION</scope>
</reference>
<feature type="region of interest" description="Disordered" evidence="1">
    <location>
        <begin position="38"/>
        <end position="109"/>
    </location>
</feature>
<dbReference type="AlphaFoldDB" id="A0A0N5ACC0"/>
<evidence type="ECO:0000313" key="3">
    <source>
        <dbReference type="WBParaSite" id="SMUV_0000179601-mRNA-1"/>
    </source>
</evidence>
<feature type="compositionally biased region" description="Polar residues" evidence="1">
    <location>
        <begin position="55"/>
        <end position="76"/>
    </location>
</feature>
<sequence>SHLKNAKNAFIRGALEGAFKGGAYNIADVLDNKLRNAYGVGNKQNPRNAGARNPWNKNSRNPWNSRNPKPTGSRCPQSDCIRPKPLRGMRNPKRRGSSGNGNRNTAHRNDRFSLGSFVRDVVSGAVMGGLASVTFYGAGKAVEALKDDIYTRNRQRGLLKAEIIERYMPNGKVMVDVTNLPGCEGINVKRRLKADEMRFLTREYGVEFALIYEYGKGTNGCGGKYWLYSGIENKVKFPLGKDKMLIYHTHPAGYLYTPSKDDYKLMKTLSDIGSKQKKSTIIPVEENFLIEFNKVTWQKVFKVEEDYLIIDRVHQMVLLIEDDDMSDKVIAKMIEEESLIFDTLEQAYDTVNK</sequence>
<proteinExistence type="predicted"/>
<keyword evidence="2" id="KW-1185">Reference proteome</keyword>
<dbReference type="WBParaSite" id="SMUV_0000179601-mRNA-1">
    <property type="protein sequence ID" value="SMUV_0000179601-mRNA-1"/>
    <property type="gene ID" value="SMUV_0000179601"/>
</dbReference>
<feature type="compositionally biased region" description="Basic residues" evidence="1">
    <location>
        <begin position="84"/>
        <end position="96"/>
    </location>
</feature>
<evidence type="ECO:0000256" key="1">
    <source>
        <dbReference type="SAM" id="MobiDB-lite"/>
    </source>
</evidence>
<evidence type="ECO:0000313" key="2">
    <source>
        <dbReference type="Proteomes" id="UP000046393"/>
    </source>
</evidence>
<protein>
    <submittedName>
        <fullName evidence="3">Tox-ART-HYD1 domain-containing protein</fullName>
    </submittedName>
</protein>
<name>A0A0N5ACC0_9BILA</name>